<proteinExistence type="predicted"/>
<dbReference type="Pfam" id="PF05485">
    <property type="entry name" value="THAP"/>
    <property type="match status" value="1"/>
</dbReference>
<evidence type="ECO:0000259" key="7">
    <source>
        <dbReference type="PROSITE" id="PS50950"/>
    </source>
</evidence>
<keyword evidence="6" id="KW-0175">Coiled coil</keyword>
<comment type="caution">
    <text evidence="8">The sequence shown here is derived from an EMBL/GenBank/DDBJ whole genome shotgun (WGS) entry which is preliminary data.</text>
</comment>
<evidence type="ECO:0000256" key="5">
    <source>
        <dbReference type="PROSITE-ProRule" id="PRU00309"/>
    </source>
</evidence>
<evidence type="ECO:0000256" key="2">
    <source>
        <dbReference type="ARBA" id="ARBA00022771"/>
    </source>
</evidence>
<keyword evidence="9" id="KW-1185">Reference proteome</keyword>
<dbReference type="GO" id="GO:0008270">
    <property type="term" value="F:zinc ion binding"/>
    <property type="evidence" value="ECO:0007669"/>
    <property type="project" value="UniProtKB-KW"/>
</dbReference>
<dbReference type="PROSITE" id="PS50950">
    <property type="entry name" value="ZF_THAP"/>
    <property type="match status" value="1"/>
</dbReference>
<dbReference type="InterPro" id="IPR026521">
    <property type="entry name" value="THAP2"/>
</dbReference>
<evidence type="ECO:0000313" key="8">
    <source>
        <dbReference type="EMBL" id="KAL0119659.1"/>
    </source>
</evidence>
<dbReference type="EMBL" id="JADYXP020000007">
    <property type="protein sequence ID" value="KAL0119659.1"/>
    <property type="molecule type" value="Genomic_DNA"/>
</dbReference>
<evidence type="ECO:0000256" key="3">
    <source>
        <dbReference type="ARBA" id="ARBA00022833"/>
    </source>
</evidence>
<dbReference type="PANTHER" id="PTHR47696:SF1">
    <property type="entry name" value="THAP DOMAIN-CONTAINING PROTEIN 2"/>
    <property type="match status" value="1"/>
</dbReference>
<feature type="domain" description="THAP-type" evidence="7">
    <location>
        <begin position="22"/>
        <end position="104"/>
    </location>
</feature>
<evidence type="ECO:0000256" key="4">
    <source>
        <dbReference type="ARBA" id="ARBA00023125"/>
    </source>
</evidence>
<evidence type="ECO:0000256" key="1">
    <source>
        <dbReference type="ARBA" id="ARBA00022723"/>
    </source>
</evidence>
<accession>A0AAW2FX39</accession>
<evidence type="ECO:0000313" key="9">
    <source>
        <dbReference type="Proteomes" id="UP001430953"/>
    </source>
</evidence>
<keyword evidence="1" id="KW-0479">Metal-binding</keyword>
<feature type="coiled-coil region" evidence="6">
    <location>
        <begin position="215"/>
        <end position="249"/>
    </location>
</feature>
<dbReference type="PANTHER" id="PTHR47696">
    <property type="entry name" value="THAP DOMAIN-CONTAINING PROTEIN 2"/>
    <property type="match status" value="1"/>
</dbReference>
<dbReference type="GO" id="GO:0003677">
    <property type="term" value="F:DNA binding"/>
    <property type="evidence" value="ECO:0007669"/>
    <property type="project" value="UniProtKB-UniRule"/>
</dbReference>
<sequence>MFLHFRRLHIEHLVVSCAARGAPVFVHLAVLCASNRSMSEHRSNPFPTDKNLYKAWCSAVGPNFSPSKTAVICSQHFLDTCLFYYPGGTKQRRYIKKGSIPTIFGLKKSKTCRNKPAESTIEEIVRDESLKQTEEISQINVKIQNECNIKSLSMSKEIPDNLIARENNDKEVPNVNFPQKRLKNFSLRYAGDYYHNDFGSRIKASKCWSIVLNRIEMQRRKIKTLQQQNRRLQKRLSNFKSLLSEITNNYVILKNPEDLL</sequence>
<gene>
    <name evidence="8" type="ORF">PUN28_007831</name>
</gene>
<dbReference type="SUPFAM" id="SSF57716">
    <property type="entry name" value="Glucocorticoid receptor-like (DNA-binding domain)"/>
    <property type="match status" value="1"/>
</dbReference>
<organism evidence="8 9">
    <name type="scientific">Cardiocondyla obscurior</name>
    <dbReference type="NCBI Taxonomy" id="286306"/>
    <lineage>
        <taxon>Eukaryota</taxon>
        <taxon>Metazoa</taxon>
        <taxon>Ecdysozoa</taxon>
        <taxon>Arthropoda</taxon>
        <taxon>Hexapoda</taxon>
        <taxon>Insecta</taxon>
        <taxon>Pterygota</taxon>
        <taxon>Neoptera</taxon>
        <taxon>Endopterygota</taxon>
        <taxon>Hymenoptera</taxon>
        <taxon>Apocrita</taxon>
        <taxon>Aculeata</taxon>
        <taxon>Formicoidea</taxon>
        <taxon>Formicidae</taxon>
        <taxon>Myrmicinae</taxon>
        <taxon>Cardiocondyla</taxon>
    </lineage>
</organism>
<dbReference type="Proteomes" id="UP001430953">
    <property type="component" value="Unassembled WGS sequence"/>
</dbReference>
<keyword evidence="4 5" id="KW-0238">DNA-binding</keyword>
<dbReference type="SMART" id="SM00980">
    <property type="entry name" value="THAP"/>
    <property type="match status" value="1"/>
</dbReference>
<reference evidence="8 9" key="1">
    <citation type="submission" date="2023-03" db="EMBL/GenBank/DDBJ databases">
        <title>High recombination rates correlate with genetic variation in Cardiocondyla obscurior ants.</title>
        <authorList>
            <person name="Errbii M."/>
        </authorList>
    </citation>
    <scope>NUCLEOTIDE SEQUENCE [LARGE SCALE GENOMIC DNA]</scope>
    <source>
        <strain evidence="8">Alpha-2009</strain>
        <tissue evidence="8">Whole body</tissue>
    </source>
</reference>
<dbReference type="AlphaFoldDB" id="A0AAW2FX39"/>
<keyword evidence="2 5" id="KW-0863">Zinc-finger</keyword>
<protein>
    <recommendedName>
        <fullName evidence="7">THAP-type domain-containing protein</fullName>
    </recommendedName>
</protein>
<evidence type="ECO:0000256" key="6">
    <source>
        <dbReference type="SAM" id="Coils"/>
    </source>
</evidence>
<name>A0AAW2FX39_9HYME</name>
<dbReference type="InterPro" id="IPR006612">
    <property type="entry name" value="THAP_Znf"/>
</dbReference>
<dbReference type="SMART" id="SM00692">
    <property type="entry name" value="DM3"/>
    <property type="match status" value="1"/>
</dbReference>
<keyword evidence="3" id="KW-0862">Zinc</keyword>